<evidence type="ECO:0000259" key="14">
    <source>
        <dbReference type="PROSITE" id="PS50862"/>
    </source>
</evidence>
<dbReference type="FunFam" id="3.30.930.10:FF:000002">
    <property type="entry name" value="Threonine--tRNA ligase"/>
    <property type="match status" value="1"/>
</dbReference>
<dbReference type="GO" id="GO:0140096">
    <property type="term" value="F:catalytic activity, acting on a protein"/>
    <property type="evidence" value="ECO:0007669"/>
    <property type="project" value="UniProtKB-ARBA"/>
</dbReference>
<evidence type="ECO:0000256" key="2">
    <source>
        <dbReference type="ARBA" id="ARBA00022490"/>
    </source>
</evidence>
<dbReference type="CDD" id="cd00771">
    <property type="entry name" value="ThrRS_core"/>
    <property type="match status" value="1"/>
</dbReference>
<dbReference type="EMBL" id="UHJJ01000003">
    <property type="protein sequence ID" value="SUQ13348.1"/>
    <property type="molecule type" value="Genomic_DNA"/>
</dbReference>
<dbReference type="FunFam" id="3.40.50.800:FF:000001">
    <property type="entry name" value="Threonine--tRNA ligase"/>
    <property type="match status" value="1"/>
</dbReference>
<reference evidence="17" key="1">
    <citation type="submission" date="2017-07" db="EMBL/GenBank/DDBJ databases">
        <authorList>
            <person name="Varghese N."/>
            <person name="Submissions S."/>
        </authorList>
    </citation>
    <scope>NUCLEOTIDE SEQUENCE [LARGE SCALE GENOMIC DNA]</scope>
    <source>
        <strain evidence="17">NLAE-zl-C134</strain>
    </source>
</reference>
<dbReference type="Gene3D" id="3.30.54.20">
    <property type="match status" value="1"/>
</dbReference>
<evidence type="ECO:0000256" key="13">
    <source>
        <dbReference type="HAMAP-Rule" id="MF_00184"/>
    </source>
</evidence>
<dbReference type="EC" id="6.1.1.3" evidence="13"/>
<evidence type="ECO:0000256" key="11">
    <source>
        <dbReference type="ARBA" id="ARBA00023146"/>
    </source>
</evidence>
<dbReference type="InterPro" id="IPR033728">
    <property type="entry name" value="ThrRS_core"/>
</dbReference>
<feature type="binding site" evidence="13">
    <location>
        <position position="508"/>
    </location>
    <ligand>
        <name>Zn(2+)</name>
        <dbReference type="ChEBI" id="CHEBI:29105"/>
        <note>catalytic</note>
    </ligand>
</feature>
<comment type="caution">
    <text evidence="13">Lacks conserved residue(s) required for the propagation of feature annotation.</text>
</comment>
<evidence type="ECO:0000256" key="1">
    <source>
        <dbReference type="ARBA" id="ARBA00008226"/>
    </source>
</evidence>
<dbReference type="PANTHER" id="PTHR11451:SF44">
    <property type="entry name" value="THREONINE--TRNA LIGASE, CHLOROPLASTIC_MITOCHONDRIAL 2"/>
    <property type="match status" value="1"/>
</dbReference>
<dbReference type="GO" id="GO:0006435">
    <property type="term" value="P:threonyl-tRNA aminoacylation"/>
    <property type="evidence" value="ECO:0007669"/>
    <property type="project" value="UniProtKB-UniRule"/>
</dbReference>
<dbReference type="InterPro" id="IPR006195">
    <property type="entry name" value="aa-tRNA-synth_II"/>
</dbReference>
<dbReference type="InterPro" id="IPR045864">
    <property type="entry name" value="aa-tRNA-synth_II/BPL/LPL"/>
</dbReference>
<dbReference type="Pfam" id="PF07973">
    <property type="entry name" value="tRNA_SAD"/>
    <property type="match status" value="1"/>
</dbReference>
<dbReference type="CDD" id="cd00860">
    <property type="entry name" value="ThrRS_anticodon"/>
    <property type="match status" value="1"/>
</dbReference>
<dbReference type="PROSITE" id="PS51880">
    <property type="entry name" value="TGS"/>
    <property type="match status" value="1"/>
</dbReference>
<keyword evidence="8 13" id="KW-0067">ATP-binding</keyword>
<dbReference type="InterPro" id="IPR012947">
    <property type="entry name" value="tRNA_SAD"/>
</dbReference>
<evidence type="ECO:0000313" key="17">
    <source>
        <dbReference type="Proteomes" id="UP000254051"/>
    </source>
</evidence>
<dbReference type="Gene3D" id="3.10.20.30">
    <property type="match status" value="1"/>
</dbReference>
<organism evidence="16 17">
    <name type="scientific">Faecalicatena contorta</name>
    <dbReference type="NCBI Taxonomy" id="39482"/>
    <lineage>
        <taxon>Bacteria</taxon>
        <taxon>Bacillati</taxon>
        <taxon>Bacillota</taxon>
        <taxon>Clostridia</taxon>
        <taxon>Lachnospirales</taxon>
        <taxon>Lachnospiraceae</taxon>
        <taxon>Faecalicatena</taxon>
    </lineage>
</organism>
<keyword evidence="6 13" id="KW-0547">Nucleotide-binding</keyword>
<feature type="binding site" evidence="13">
    <location>
        <position position="332"/>
    </location>
    <ligand>
        <name>Zn(2+)</name>
        <dbReference type="ChEBI" id="CHEBI:29105"/>
        <note>catalytic</note>
    </ligand>
</feature>
<dbReference type="RefSeq" id="WP_109709347.1">
    <property type="nucleotide sequence ID" value="NZ_QGDS01000003.1"/>
</dbReference>
<name>A0A316A138_9FIRM</name>
<evidence type="ECO:0000256" key="4">
    <source>
        <dbReference type="ARBA" id="ARBA00022598"/>
    </source>
</evidence>
<evidence type="ECO:0000256" key="3">
    <source>
        <dbReference type="ARBA" id="ARBA00022555"/>
    </source>
</evidence>
<dbReference type="FunFam" id="3.10.20.30:FF:000005">
    <property type="entry name" value="Threonine--tRNA ligase"/>
    <property type="match status" value="1"/>
</dbReference>
<keyword evidence="4 13" id="KW-0436">Ligase</keyword>
<evidence type="ECO:0000256" key="6">
    <source>
        <dbReference type="ARBA" id="ARBA00022741"/>
    </source>
</evidence>
<dbReference type="Gene3D" id="3.30.980.10">
    <property type="entry name" value="Threonyl-trna Synthetase, Chain A, domain 2"/>
    <property type="match status" value="1"/>
</dbReference>
<dbReference type="OrthoDB" id="9802304at2"/>
<keyword evidence="9 13" id="KW-0694">RNA-binding</keyword>
<keyword evidence="5 13" id="KW-0479">Metal-binding</keyword>
<feature type="domain" description="Aminoacyl-transfer RNA synthetases class-II family profile" evidence="14">
    <location>
        <begin position="266"/>
        <end position="531"/>
    </location>
</feature>
<dbReference type="InterPro" id="IPR047246">
    <property type="entry name" value="ThrRS_anticodon"/>
</dbReference>
<evidence type="ECO:0000256" key="7">
    <source>
        <dbReference type="ARBA" id="ARBA00022833"/>
    </source>
</evidence>
<accession>A0A316A138</accession>
<dbReference type="InterPro" id="IPR002314">
    <property type="entry name" value="aa-tRNA-synt_IIb"/>
</dbReference>
<evidence type="ECO:0000256" key="5">
    <source>
        <dbReference type="ARBA" id="ARBA00022723"/>
    </source>
</evidence>
<keyword evidence="10 13" id="KW-0648">Protein biosynthesis</keyword>
<keyword evidence="7 13" id="KW-0862">Zinc</keyword>
<comment type="subcellular location">
    <subcellularLocation>
        <location evidence="13">Cytoplasm</location>
    </subcellularLocation>
</comment>
<dbReference type="GO" id="GO:0005737">
    <property type="term" value="C:cytoplasm"/>
    <property type="evidence" value="ECO:0007669"/>
    <property type="project" value="UniProtKB-SubCell"/>
</dbReference>
<protein>
    <recommendedName>
        <fullName evidence="13">Threonine--tRNA ligase</fullName>
        <ecNumber evidence="13">6.1.1.3</ecNumber>
    </recommendedName>
    <alternativeName>
        <fullName evidence="13">Threonyl-tRNA synthetase</fullName>
        <shortName evidence="13">ThrRS</shortName>
    </alternativeName>
</protein>
<keyword evidence="17" id="KW-1185">Reference proteome</keyword>
<dbReference type="Pfam" id="PF03129">
    <property type="entry name" value="HGTP_anticodon"/>
    <property type="match status" value="1"/>
</dbReference>
<comment type="catalytic activity">
    <reaction evidence="12 13">
        <text>tRNA(Thr) + L-threonine + ATP = L-threonyl-tRNA(Thr) + AMP + diphosphate + H(+)</text>
        <dbReference type="Rhea" id="RHEA:24624"/>
        <dbReference type="Rhea" id="RHEA-COMP:9670"/>
        <dbReference type="Rhea" id="RHEA-COMP:9704"/>
        <dbReference type="ChEBI" id="CHEBI:15378"/>
        <dbReference type="ChEBI" id="CHEBI:30616"/>
        <dbReference type="ChEBI" id="CHEBI:33019"/>
        <dbReference type="ChEBI" id="CHEBI:57926"/>
        <dbReference type="ChEBI" id="CHEBI:78442"/>
        <dbReference type="ChEBI" id="CHEBI:78534"/>
        <dbReference type="ChEBI" id="CHEBI:456215"/>
        <dbReference type="EC" id="6.1.1.3"/>
    </reaction>
</comment>
<dbReference type="GO" id="GO:0046872">
    <property type="term" value="F:metal ion binding"/>
    <property type="evidence" value="ECO:0007669"/>
    <property type="project" value="UniProtKB-KW"/>
</dbReference>
<evidence type="ECO:0000313" key="16">
    <source>
        <dbReference type="EMBL" id="SUQ13348.1"/>
    </source>
</evidence>
<dbReference type="FunFam" id="3.30.54.20:FF:000002">
    <property type="entry name" value="Threonine--tRNA ligase"/>
    <property type="match status" value="1"/>
</dbReference>
<dbReference type="InterPro" id="IPR012675">
    <property type="entry name" value="Beta-grasp_dom_sf"/>
</dbReference>
<evidence type="ECO:0000256" key="10">
    <source>
        <dbReference type="ARBA" id="ARBA00022917"/>
    </source>
</evidence>
<feature type="binding site" evidence="13">
    <location>
        <position position="383"/>
    </location>
    <ligand>
        <name>Zn(2+)</name>
        <dbReference type="ChEBI" id="CHEBI:29105"/>
        <note>catalytic</note>
    </ligand>
</feature>
<dbReference type="SUPFAM" id="SSF81271">
    <property type="entry name" value="TGS-like"/>
    <property type="match status" value="1"/>
</dbReference>
<dbReference type="GO" id="GO:0016740">
    <property type="term" value="F:transferase activity"/>
    <property type="evidence" value="ECO:0007669"/>
    <property type="project" value="UniProtKB-ARBA"/>
</dbReference>
<keyword evidence="3 13" id="KW-0820">tRNA-binding</keyword>
<sequence length="641" mass="72785">MKITLKDGSSKEYAESKSVIEIAEDISEGLARMATAGEVNGEVVDLRTVVDKDCDLNILTFQDEKGKGAFRHTASHILAQAVKRLYPETKLAIGPSVAEGFYYDVDRDIPLTAEDLEKIEAEMKKIVKEALPIEQFTKPRAEAIAYFEEKGEPYKVELIEDLPEDSVISFYSQGEFTDLCAGPHLMTTKPVKALKLTSLAGAYWRGSEKNKMLQRIYGTAFPKKAELDDYLTMLEEAKKRDHRKLGKELGLFMMRDEGPGFPFFLPKGMVLKNELLDYWRDIHNKNGYVEISTPVMLSRHLWETSGHWGHYQDNMYTTVIDEEDFAVKPMNCPGGILVYQSEPRSYRDLPLRMGELGLVHRHEKSGQLHGLMRVRCFTQDDAHIFLTPEQIRGEIKSVAKLIDEVYSLFGFKYHVELSTRPENSMGSDEDWNMAIDALRSALDDLGLPYVVNEGDGAFYGPKIDFHLEDSIGRTWQCGTIQLDFQLPLRFGLEYTGADGEKHRPIMIHRVAFGSIERFIGILIEHFAGAFPTWLAPVQVKILPISDKYMIYGKKVLEELKDAGIRAEIDTRAEKIGYKIREAQMHKIPYMLVVGAKEEEDGLVSVRSRVAGDEGQKNLEEFITFIKKEIAEKSVREAEAQE</sequence>
<dbReference type="InterPro" id="IPR004154">
    <property type="entry name" value="Anticodon-bd"/>
</dbReference>
<comment type="similarity">
    <text evidence="1 13">Belongs to the class-II aminoacyl-tRNA synthetase family.</text>
</comment>
<dbReference type="InterPro" id="IPR012676">
    <property type="entry name" value="TGS-like"/>
</dbReference>
<evidence type="ECO:0000259" key="15">
    <source>
        <dbReference type="PROSITE" id="PS51880"/>
    </source>
</evidence>
<dbReference type="Proteomes" id="UP000254051">
    <property type="component" value="Unassembled WGS sequence"/>
</dbReference>
<keyword evidence="11 13" id="KW-0030">Aminoacyl-tRNA synthetase</keyword>
<evidence type="ECO:0000256" key="12">
    <source>
        <dbReference type="ARBA" id="ARBA00049515"/>
    </source>
</evidence>
<dbReference type="InterPro" id="IPR036621">
    <property type="entry name" value="Anticodon-bd_dom_sf"/>
</dbReference>
<dbReference type="Pfam" id="PF02824">
    <property type="entry name" value="TGS"/>
    <property type="match status" value="1"/>
</dbReference>
<dbReference type="InterPro" id="IPR002320">
    <property type="entry name" value="Thr-tRNA-ligase_IIa"/>
</dbReference>
<dbReference type="PANTHER" id="PTHR11451">
    <property type="entry name" value="THREONINE-TRNA LIGASE"/>
    <property type="match status" value="1"/>
</dbReference>
<dbReference type="PRINTS" id="PR01047">
    <property type="entry name" value="TRNASYNTHTHR"/>
</dbReference>
<dbReference type="FunFam" id="3.30.980.10:FF:000005">
    <property type="entry name" value="Threonyl-tRNA synthetase, mitochondrial"/>
    <property type="match status" value="1"/>
</dbReference>
<dbReference type="InterPro" id="IPR004095">
    <property type="entry name" value="TGS"/>
</dbReference>
<dbReference type="GO" id="GO:0004829">
    <property type="term" value="F:threonine-tRNA ligase activity"/>
    <property type="evidence" value="ECO:0007669"/>
    <property type="project" value="UniProtKB-UniRule"/>
</dbReference>
<keyword evidence="2 13" id="KW-0963">Cytoplasm</keyword>
<feature type="domain" description="TGS" evidence="15">
    <location>
        <begin position="1"/>
        <end position="60"/>
    </location>
</feature>
<gene>
    <name evidence="13" type="primary">thrS</name>
    <name evidence="16" type="ORF">SAMN05216529_10373</name>
</gene>
<dbReference type="GO" id="GO:0005524">
    <property type="term" value="F:ATP binding"/>
    <property type="evidence" value="ECO:0007669"/>
    <property type="project" value="UniProtKB-UniRule"/>
</dbReference>
<dbReference type="Pfam" id="PF00587">
    <property type="entry name" value="tRNA-synt_2b"/>
    <property type="match status" value="1"/>
</dbReference>
<dbReference type="SUPFAM" id="SSF55681">
    <property type="entry name" value="Class II aaRS and biotin synthetases"/>
    <property type="match status" value="1"/>
</dbReference>
<dbReference type="SUPFAM" id="SSF55186">
    <property type="entry name" value="ThrRS/AlaRS common domain"/>
    <property type="match status" value="1"/>
</dbReference>
<dbReference type="HAMAP" id="MF_00184">
    <property type="entry name" value="Thr_tRNA_synth"/>
    <property type="match status" value="1"/>
</dbReference>
<comment type="cofactor">
    <cofactor evidence="13">
        <name>Zn(2+)</name>
        <dbReference type="ChEBI" id="CHEBI:29105"/>
    </cofactor>
    <text evidence="13">Binds 1 zinc ion per subunit.</text>
</comment>
<dbReference type="Gene3D" id="3.40.50.800">
    <property type="entry name" value="Anticodon-binding domain"/>
    <property type="match status" value="1"/>
</dbReference>
<dbReference type="AlphaFoldDB" id="A0A316A138"/>
<proteinExistence type="inferred from homology"/>
<dbReference type="CDD" id="cd01667">
    <property type="entry name" value="TGS_ThrRS"/>
    <property type="match status" value="1"/>
</dbReference>
<dbReference type="SUPFAM" id="SSF52954">
    <property type="entry name" value="Class II aaRS ABD-related"/>
    <property type="match status" value="1"/>
</dbReference>
<comment type="subunit">
    <text evidence="13">Homodimer.</text>
</comment>
<dbReference type="PROSITE" id="PS50862">
    <property type="entry name" value="AA_TRNA_LIGASE_II"/>
    <property type="match status" value="1"/>
</dbReference>
<dbReference type="InterPro" id="IPR018163">
    <property type="entry name" value="Thr/Ala-tRNA-synth_IIc_edit"/>
</dbReference>
<evidence type="ECO:0000256" key="9">
    <source>
        <dbReference type="ARBA" id="ARBA00022884"/>
    </source>
</evidence>
<evidence type="ECO:0000256" key="8">
    <source>
        <dbReference type="ARBA" id="ARBA00022840"/>
    </source>
</evidence>
<dbReference type="SMART" id="SM00863">
    <property type="entry name" value="tRNA_SAD"/>
    <property type="match status" value="1"/>
</dbReference>
<dbReference type="NCBIfam" id="TIGR00418">
    <property type="entry name" value="thrS"/>
    <property type="match status" value="1"/>
</dbReference>
<dbReference type="Gene3D" id="3.30.930.10">
    <property type="entry name" value="Bira Bifunctional Protein, Domain 2"/>
    <property type="match status" value="1"/>
</dbReference>
<dbReference type="GO" id="GO:0000049">
    <property type="term" value="F:tRNA binding"/>
    <property type="evidence" value="ECO:0007669"/>
    <property type="project" value="UniProtKB-KW"/>
</dbReference>